<comment type="similarity">
    <text evidence="2">Belongs to the cysteine dioxygenase family.</text>
</comment>
<dbReference type="InterPro" id="IPR011051">
    <property type="entry name" value="RmlC_Cupin_sf"/>
</dbReference>
<dbReference type="InterPro" id="IPR012864">
    <property type="entry name" value="PCO/ADO"/>
</dbReference>
<dbReference type="GO" id="GO:0017172">
    <property type="term" value="F:cysteine dioxygenase activity"/>
    <property type="evidence" value="ECO:0007669"/>
    <property type="project" value="UniProtKB-EC"/>
</dbReference>
<comment type="cofactor">
    <cofactor evidence="1">
        <name>Fe(2+)</name>
        <dbReference type="ChEBI" id="CHEBI:29033"/>
    </cofactor>
</comment>
<organism evidence="8 9">
    <name type="scientific">Vanilla planifolia</name>
    <name type="common">Vanilla</name>
    <dbReference type="NCBI Taxonomy" id="51239"/>
    <lineage>
        <taxon>Eukaryota</taxon>
        <taxon>Viridiplantae</taxon>
        <taxon>Streptophyta</taxon>
        <taxon>Embryophyta</taxon>
        <taxon>Tracheophyta</taxon>
        <taxon>Spermatophyta</taxon>
        <taxon>Magnoliopsida</taxon>
        <taxon>Liliopsida</taxon>
        <taxon>Asparagales</taxon>
        <taxon>Orchidaceae</taxon>
        <taxon>Vanilloideae</taxon>
        <taxon>Vanilleae</taxon>
        <taxon>Vanilla</taxon>
    </lineage>
</organism>
<evidence type="ECO:0000256" key="1">
    <source>
        <dbReference type="ARBA" id="ARBA00001954"/>
    </source>
</evidence>
<keyword evidence="6" id="KW-0408">Iron</keyword>
<accession>A0A835Q252</accession>
<reference evidence="8 9" key="1">
    <citation type="journal article" date="2020" name="Nat. Food">
        <title>A phased Vanilla planifolia genome enables genetic improvement of flavour and production.</title>
        <authorList>
            <person name="Hasing T."/>
            <person name="Tang H."/>
            <person name="Brym M."/>
            <person name="Khazi F."/>
            <person name="Huang T."/>
            <person name="Chambers A.H."/>
        </authorList>
    </citation>
    <scope>NUCLEOTIDE SEQUENCE [LARGE SCALE GENOMIC DNA]</scope>
    <source>
        <tissue evidence="8">Leaf</tissue>
    </source>
</reference>
<keyword evidence="5" id="KW-0560">Oxidoreductase</keyword>
<dbReference type="AlphaFoldDB" id="A0A835Q252"/>
<dbReference type="GO" id="GO:0046872">
    <property type="term" value="F:metal ion binding"/>
    <property type="evidence" value="ECO:0007669"/>
    <property type="project" value="UniProtKB-KW"/>
</dbReference>
<sequence length="222" mass="24487">MVVGGSGKPSSRTWRSNQVCRRCTSSARERLSPASPSLPYPSKSSARLWIGIFCFPTSSVIPLHDHPGMTVLSKVLYGSVHVKAFDWIEPPCKIESGQSSEISVRLAKCQADTVLTAPCSTRVLYPNRGGNLHCFTAVTSVAILDVLAPPYSEFAGRSCTYYHDYPYSCFSSVKELGMDEEKEDYVWLEKIDAPDNFYMRSGNYRGPSIQENSNSTSSCTIA</sequence>
<dbReference type="Gene3D" id="2.60.120.10">
    <property type="entry name" value="Jelly Rolls"/>
    <property type="match status" value="1"/>
</dbReference>
<evidence type="ECO:0000256" key="5">
    <source>
        <dbReference type="ARBA" id="ARBA00023002"/>
    </source>
</evidence>
<name>A0A835Q252_VANPL</name>
<evidence type="ECO:0000256" key="6">
    <source>
        <dbReference type="ARBA" id="ARBA00023004"/>
    </source>
</evidence>
<dbReference type="Pfam" id="PF07847">
    <property type="entry name" value="PCO_ADO"/>
    <property type="match status" value="1"/>
</dbReference>
<dbReference type="SUPFAM" id="SSF51182">
    <property type="entry name" value="RmlC-like cupins"/>
    <property type="match status" value="1"/>
</dbReference>
<evidence type="ECO:0000256" key="3">
    <source>
        <dbReference type="ARBA" id="ARBA00013133"/>
    </source>
</evidence>
<comment type="caution">
    <text evidence="8">The sequence shown here is derived from an EMBL/GenBank/DDBJ whole genome shotgun (WGS) entry which is preliminary data.</text>
</comment>
<evidence type="ECO:0000256" key="7">
    <source>
        <dbReference type="ARBA" id="ARBA00024284"/>
    </source>
</evidence>
<proteinExistence type="inferred from homology"/>
<dbReference type="EMBL" id="JADCNM010000011">
    <property type="protein sequence ID" value="KAG0462855.1"/>
    <property type="molecule type" value="Genomic_DNA"/>
</dbReference>
<dbReference type="Proteomes" id="UP000639772">
    <property type="component" value="Chromosome 11"/>
</dbReference>
<dbReference type="PANTHER" id="PTHR22966">
    <property type="entry name" value="2-AMINOETHANETHIOL DIOXYGENASE"/>
    <property type="match status" value="1"/>
</dbReference>
<dbReference type="GO" id="GO:0070483">
    <property type="term" value="P:detection of hypoxia"/>
    <property type="evidence" value="ECO:0007669"/>
    <property type="project" value="UniProtKB-ARBA"/>
</dbReference>
<dbReference type="EC" id="1.13.11.20" evidence="3"/>
<gene>
    <name evidence="8" type="ORF">HPP92_021331</name>
</gene>
<evidence type="ECO:0000256" key="2">
    <source>
        <dbReference type="ARBA" id="ARBA00006622"/>
    </source>
</evidence>
<evidence type="ECO:0000256" key="4">
    <source>
        <dbReference type="ARBA" id="ARBA00022723"/>
    </source>
</evidence>
<protein>
    <recommendedName>
        <fullName evidence="3">cysteine dioxygenase</fullName>
        <ecNumber evidence="3">1.13.11.20</ecNumber>
    </recommendedName>
</protein>
<keyword evidence="4" id="KW-0479">Metal-binding</keyword>
<dbReference type="PANTHER" id="PTHR22966:SF29">
    <property type="entry name" value="PLANT CYSTEINE OXIDASE 3"/>
    <property type="match status" value="1"/>
</dbReference>
<dbReference type="OrthoDB" id="271433at2759"/>
<dbReference type="InterPro" id="IPR014710">
    <property type="entry name" value="RmlC-like_jellyroll"/>
</dbReference>
<evidence type="ECO:0000313" key="8">
    <source>
        <dbReference type="EMBL" id="KAG0462855.1"/>
    </source>
</evidence>
<evidence type="ECO:0000313" key="9">
    <source>
        <dbReference type="Proteomes" id="UP000639772"/>
    </source>
</evidence>
<dbReference type="CDD" id="cd20289">
    <property type="entry name" value="cupin_ADO"/>
    <property type="match status" value="1"/>
</dbReference>
<comment type="catalytic activity">
    <reaction evidence="7">
        <text>L-cysteine + O2 = 3-sulfino-L-alanine + H(+)</text>
        <dbReference type="Rhea" id="RHEA:20441"/>
        <dbReference type="ChEBI" id="CHEBI:15378"/>
        <dbReference type="ChEBI" id="CHEBI:15379"/>
        <dbReference type="ChEBI" id="CHEBI:35235"/>
        <dbReference type="ChEBI" id="CHEBI:61085"/>
        <dbReference type="EC" id="1.13.11.20"/>
    </reaction>
    <physiologicalReaction direction="left-to-right" evidence="7">
        <dbReference type="Rhea" id="RHEA:20442"/>
    </physiologicalReaction>
</comment>